<dbReference type="EMBL" id="BPLR01006143">
    <property type="protein sequence ID" value="GIY07706.1"/>
    <property type="molecule type" value="Genomic_DNA"/>
</dbReference>
<gene>
    <name evidence="1" type="ORF">CEXT_636631</name>
</gene>
<evidence type="ECO:0000313" key="2">
    <source>
        <dbReference type="Proteomes" id="UP001054945"/>
    </source>
</evidence>
<sequence length="111" mass="12645">MKQNREIKTLTEIRLTFTVRKLSKTITPVKYCTWKSKRIGGGNLLRLMGFHEQQLTQLSLAGGHFSRCRTQDDAVTTMPSRASKKRITTLNGSFSIIHNNNNLFYAIISTI</sequence>
<reference evidence="1 2" key="1">
    <citation type="submission" date="2021-06" db="EMBL/GenBank/DDBJ databases">
        <title>Caerostris extrusa draft genome.</title>
        <authorList>
            <person name="Kono N."/>
            <person name="Arakawa K."/>
        </authorList>
    </citation>
    <scope>NUCLEOTIDE SEQUENCE [LARGE SCALE GENOMIC DNA]</scope>
</reference>
<evidence type="ECO:0000313" key="1">
    <source>
        <dbReference type="EMBL" id="GIY07706.1"/>
    </source>
</evidence>
<accession>A0AAV4QHX3</accession>
<keyword evidence="2" id="KW-1185">Reference proteome</keyword>
<organism evidence="1 2">
    <name type="scientific">Caerostris extrusa</name>
    <name type="common">Bark spider</name>
    <name type="synonym">Caerostris bankana</name>
    <dbReference type="NCBI Taxonomy" id="172846"/>
    <lineage>
        <taxon>Eukaryota</taxon>
        <taxon>Metazoa</taxon>
        <taxon>Ecdysozoa</taxon>
        <taxon>Arthropoda</taxon>
        <taxon>Chelicerata</taxon>
        <taxon>Arachnida</taxon>
        <taxon>Araneae</taxon>
        <taxon>Araneomorphae</taxon>
        <taxon>Entelegynae</taxon>
        <taxon>Araneoidea</taxon>
        <taxon>Araneidae</taxon>
        <taxon>Caerostris</taxon>
    </lineage>
</organism>
<proteinExistence type="predicted"/>
<comment type="caution">
    <text evidence="1">The sequence shown here is derived from an EMBL/GenBank/DDBJ whole genome shotgun (WGS) entry which is preliminary data.</text>
</comment>
<dbReference type="Proteomes" id="UP001054945">
    <property type="component" value="Unassembled WGS sequence"/>
</dbReference>
<name>A0AAV4QHX3_CAEEX</name>
<dbReference type="AlphaFoldDB" id="A0AAV4QHX3"/>
<protein>
    <submittedName>
        <fullName evidence="1">Uncharacterized protein</fullName>
    </submittedName>
</protein>